<dbReference type="InParanoid" id="F0ZFQ3"/>
<proteinExistence type="predicted"/>
<accession>F0ZFQ3</accession>
<dbReference type="PIRSF" id="PIRSF039123">
    <property type="entry name" value="Diphthamide_synthase"/>
    <property type="match status" value="1"/>
</dbReference>
<name>F0ZFQ3_DICPU</name>
<feature type="non-terminal residue" evidence="11">
    <location>
        <position position="239"/>
    </location>
</feature>
<dbReference type="InterPro" id="IPR030662">
    <property type="entry name" value="DPH6/MJ0570"/>
</dbReference>
<dbReference type="GO" id="GO:0005524">
    <property type="term" value="F:ATP binding"/>
    <property type="evidence" value="ECO:0007669"/>
    <property type="project" value="UniProtKB-KW"/>
</dbReference>
<evidence type="ECO:0000256" key="8">
    <source>
        <dbReference type="ARBA" id="ARBA00031552"/>
    </source>
</evidence>
<dbReference type="EMBL" id="GL871005">
    <property type="protein sequence ID" value="EGC37215.1"/>
    <property type="molecule type" value="Genomic_DNA"/>
</dbReference>
<gene>
    <name evidence="11" type="ORF">DICPUDRAFT_30664</name>
</gene>
<dbReference type="EC" id="6.3.1.14" evidence="2"/>
<dbReference type="Gene3D" id="3.90.1490.10">
    <property type="entry name" value="putative n-type atp pyrophosphatase, domain 2"/>
    <property type="match status" value="1"/>
</dbReference>
<sequence length="239" mass="26775">MVEIVGLISGGKDSIYNLMECVRNGHSIVALANLKPPKQQEELDSFMYQTVGNNLIDIIAKECLQLPLFQIEIKGTAESKDEHYVESSNDEVEDLYNLLKSVKDSIPTVKGVSCGAILSTYQRIRVENVCSRLGLVCYSYLWMRDQDTLLQEMITSQLTAVIIKVASMGLEANKHLLKSIQQLYPVLKSLNTKFGVHICGEGGEYESIVVDCPLYKKKINIEDFNTIIHSDDAFSQVAY</sequence>
<dbReference type="GeneID" id="10503640"/>
<keyword evidence="4" id="KW-0436">Ligase</keyword>
<dbReference type="FunFam" id="3.40.50.620:FF:000145">
    <property type="entry name" value="ATP-binding domain containing protein"/>
    <property type="match status" value="1"/>
</dbReference>
<keyword evidence="5" id="KW-0547">Nucleotide-binding</keyword>
<dbReference type="SUPFAM" id="SSF52402">
    <property type="entry name" value="Adenine nucleotide alpha hydrolases-like"/>
    <property type="match status" value="1"/>
</dbReference>
<dbReference type="VEuPathDB" id="AmoebaDB:DICPUDRAFT_30664"/>
<evidence type="ECO:0000313" key="11">
    <source>
        <dbReference type="EMBL" id="EGC37215.1"/>
    </source>
</evidence>
<evidence type="ECO:0000256" key="3">
    <source>
        <dbReference type="ARBA" id="ARBA00018426"/>
    </source>
</evidence>
<dbReference type="OMA" id="NYALYWA"/>
<evidence type="ECO:0000313" key="12">
    <source>
        <dbReference type="Proteomes" id="UP000001064"/>
    </source>
</evidence>
<evidence type="ECO:0000256" key="6">
    <source>
        <dbReference type="ARBA" id="ARBA00022840"/>
    </source>
</evidence>
<evidence type="ECO:0000256" key="9">
    <source>
        <dbReference type="ARBA" id="ARBA00048108"/>
    </source>
</evidence>
<evidence type="ECO:0000259" key="10">
    <source>
        <dbReference type="Pfam" id="PF01902"/>
    </source>
</evidence>
<dbReference type="PANTHER" id="PTHR12196:SF2">
    <property type="entry name" value="DIPHTHINE--AMMONIA LIGASE"/>
    <property type="match status" value="1"/>
</dbReference>
<keyword evidence="12" id="KW-1185">Reference proteome</keyword>
<evidence type="ECO:0000256" key="1">
    <source>
        <dbReference type="ARBA" id="ARBA00005156"/>
    </source>
</evidence>
<dbReference type="AlphaFoldDB" id="F0ZFQ3"/>
<evidence type="ECO:0000256" key="7">
    <source>
        <dbReference type="ARBA" id="ARBA00029814"/>
    </source>
</evidence>
<dbReference type="NCBIfam" id="TIGR00290">
    <property type="entry name" value="MJ0570_dom"/>
    <property type="match status" value="1"/>
</dbReference>
<dbReference type="GO" id="GO:0017178">
    <property type="term" value="F:diphthine-ammonia ligase activity"/>
    <property type="evidence" value="ECO:0007669"/>
    <property type="project" value="UniProtKB-EC"/>
</dbReference>
<organism evidence="11 12">
    <name type="scientific">Dictyostelium purpureum</name>
    <name type="common">Slime mold</name>
    <dbReference type="NCBI Taxonomy" id="5786"/>
    <lineage>
        <taxon>Eukaryota</taxon>
        <taxon>Amoebozoa</taxon>
        <taxon>Evosea</taxon>
        <taxon>Eumycetozoa</taxon>
        <taxon>Dictyostelia</taxon>
        <taxon>Dictyosteliales</taxon>
        <taxon>Dictyosteliaceae</taxon>
        <taxon>Dictyostelium</taxon>
    </lineage>
</organism>
<dbReference type="PANTHER" id="PTHR12196">
    <property type="entry name" value="DOMAIN OF UNKNOWN FUNCTION 71 DUF71 -CONTAINING PROTEIN"/>
    <property type="match status" value="1"/>
</dbReference>
<comment type="pathway">
    <text evidence="1">Protein modification; peptidyl-diphthamide biosynthesis.</text>
</comment>
<comment type="catalytic activity">
    <reaction evidence="9">
        <text>diphthine-[translation elongation factor 2] + NH4(+) + ATP = diphthamide-[translation elongation factor 2] + AMP + diphosphate + H(+)</text>
        <dbReference type="Rhea" id="RHEA:19753"/>
        <dbReference type="Rhea" id="RHEA-COMP:10172"/>
        <dbReference type="Rhea" id="RHEA-COMP:10174"/>
        <dbReference type="ChEBI" id="CHEBI:15378"/>
        <dbReference type="ChEBI" id="CHEBI:16692"/>
        <dbReference type="ChEBI" id="CHEBI:28938"/>
        <dbReference type="ChEBI" id="CHEBI:30616"/>
        <dbReference type="ChEBI" id="CHEBI:33019"/>
        <dbReference type="ChEBI" id="CHEBI:82696"/>
        <dbReference type="ChEBI" id="CHEBI:456215"/>
        <dbReference type="EC" id="6.3.1.14"/>
    </reaction>
</comment>
<evidence type="ECO:0000256" key="5">
    <source>
        <dbReference type="ARBA" id="ARBA00022741"/>
    </source>
</evidence>
<dbReference type="KEGG" id="dpp:DICPUDRAFT_30664"/>
<dbReference type="eggNOG" id="KOG2316">
    <property type="taxonomic scope" value="Eukaryota"/>
</dbReference>
<evidence type="ECO:0000256" key="2">
    <source>
        <dbReference type="ARBA" id="ARBA00012089"/>
    </source>
</evidence>
<feature type="domain" description="Diphthamide synthase" evidence="10">
    <location>
        <begin position="5"/>
        <end position="236"/>
    </location>
</feature>
<keyword evidence="6" id="KW-0067">ATP-binding</keyword>
<protein>
    <recommendedName>
        <fullName evidence="3">Diphthine--ammonia ligase</fullName>
        <ecNumber evidence="2">6.3.1.14</ecNumber>
    </recommendedName>
    <alternativeName>
        <fullName evidence="7">Diphthamide synthase</fullName>
    </alternativeName>
    <alternativeName>
        <fullName evidence="8">Diphthamide synthetase</fullName>
    </alternativeName>
</protein>
<dbReference type="Gene3D" id="3.40.50.620">
    <property type="entry name" value="HUPs"/>
    <property type="match status" value="1"/>
</dbReference>
<dbReference type="InterPro" id="IPR014729">
    <property type="entry name" value="Rossmann-like_a/b/a_fold"/>
</dbReference>
<evidence type="ECO:0000256" key="4">
    <source>
        <dbReference type="ARBA" id="ARBA00022598"/>
    </source>
</evidence>
<dbReference type="FunFam" id="3.90.1490.10:FF:000001">
    <property type="entry name" value="Diphthine--ammonia ligase"/>
    <property type="match status" value="1"/>
</dbReference>
<dbReference type="InterPro" id="IPR002761">
    <property type="entry name" value="Diphthami_syn_dom"/>
</dbReference>
<reference evidence="12" key="1">
    <citation type="journal article" date="2011" name="Genome Biol.">
        <title>Comparative genomics of the social amoebae Dictyostelium discoideum and Dictyostelium purpureum.</title>
        <authorList>
            <consortium name="US DOE Joint Genome Institute (JGI-PGF)"/>
            <person name="Sucgang R."/>
            <person name="Kuo A."/>
            <person name="Tian X."/>
            <person name="Salerno W."/>
            <person name="Parikh A."/>
            <person name="Feasley C.L."/>
            <person name="Dalin E."/>
            <person name="Tu H."/>
            <person name="Huang E."/>
            <person name="Barry K."/>
            <person name="Lindquist E."/>
            <person name="Shapiro H."/>
            <person name="Bruce D."/>
            <person name="Schmutz J."/>
            <person name="Salamov A."/>
            <person name="Fey P."/>
            <person name="Gaudet P."/>
            <person name="Anjard C."/>
            <person name="Babu M.M."/>
            <person name="Basu S."/>
            <person name="Bushmanova Y."/>
            <person name="van der Wel H."/>
            <person name="Katoh-Kurasawa M."/>
            <person name="Dinh C."/>
            <person name="Coutinho P.M."/>
            <person name="Saito T."/>
            <person name="Elias M."/>
            <person name="Schaap P."/>
            <person name="Kay R.R."/>
            <person name="Henrissat B."/>
            <person name="Eichinger L."/>
            <person name="Rivero F."/>
            <person name="Putnam N.H."/>
            <person name="West C.M."/>
            <person name="Loomis W.F."/>
            <person name="Chisholm R.L."/>
            <person name="Shaulsky G."/>
            <person name="Strassmann J.E."/>
            <person name="Queller D.C."/>
            <person name="Kuspa A."/>
            <person name="Grigoriev I.V."/>
        </authorList>
    </citation>
    <scope>NUCLEOTIDE SEQUENCE [LARGE SCALE GENOMIC DNA]</scope>
    <source>
        <strain evidence="12">QSDP1</strain>
    </source>
</reference>
<dbReference type="RefSeq" id="XP_003286266.1">
    <property type="nucleotide sequence ID" value="XM_003286218.1"/>
</dbReference>
<dbReference type="OrthoDB" id="686384at2759"/>
<dbReference type="CDD" id="cd01994">
    <property type="entry name" value="AANH_PF0828-like"/>
    <property type="match status" value="1"/>
</dbReference>
<dbReference type="Proteomes" id="UP000001064">
    <property type="component" value="Unassembled WGS sequence"/>
</dbReference>
<dbReference type="STRING" id="5786.F0ZFQ3"/>
<dbReference type="Pfam" id="PF01902">
    <property type="entry name" value="Diphthami_syn_2"/>
    <property type="match status" value="1"/>
</dbReference>